<name>A0A6H0KKH8_9BACE</name>
<evidence type="ECO:0000256" key="3">
    <source>
        <dbReference type="ARBA" id="ARBA00023157"/>
    </source>
</evidence>
<dbReference type="PANTHER" id="PTHR42852:SF6">
    <property type="entry name" value="THIOL:DISULFIDE INTERCHANGE PROTEIN DSBE"/>
    <property type="match status" value="1"/>
</dbReference>
<evidence type="ECO:0000313" key="8">
    <source>
        <dbReference type="Proteomes" id="UP000501780"/>
    </source>
</evidence>
<keyword evidence="8" id="KW-1185">Reference proteome</keyword>
<feature type="domain" description="Thioredoxin" evidence="6">
    <location>
        <begin position="719"/>
        <end position="868"/>
    </location>
</feature>
<dbReference type="AlphaFoldDB" id="A0A6H0KKH8"/>
<dbReference type="SUPFAM" id="SSF52833">
    <property type="entry name" value="Thioredoxin-like"/>
    <property type="match status" value="1"/>
</dbReference>
<feature type="signal peptide" evidence="5">
    <location>
        <begin position="1"/>
        <end position="26"/>
    </location>
</feature>
<reference evidence="7 8" key="1">
    <citation type="submission" date="2020-03" db="EMBL/GenBank/DDBJ databases">
        <title>Genomic analysis of Bacteroides faecium CBA7301.</title>
        <authorList>
            <person name="Kim J."/>
            <person name="Roh S.W."/>
        </authorList>
    </citation>
    <scope>NUCLEOTIDE SEQUENCE [LARGE SCALE GENOMIC DNA]</scope>
    <source>
        <strain evidence="7 8">CBA7301</strain>
    </source>
</reference>
<evidence type="ECO:0000259" key="6">
    <source>
        <dbReference type="PROSITE" id="PS51352"/>
    </source>
</evidence>
<dbReference type="RefSeq" id="WP_167961109.1">
    <property type="nucleotide sequence ID" value="NZ_CP050831.1"/>
</dbReference>
<dbReference type="EMBL" id="CP050831">
    <property type="protein sequence ID" value="QIU93719.1"/>
    <property type="molecule type" value="Genomic_DNA"/>
</dbReference>
<evidence type="ECO:0000313" key="7">
    <source>
        <dbReference type="EMBL" id="QIU93719.1"/>
    </source>
</evidence>
<accession>A0A6H0KKH8</accession>
<dbReference type="CDD" id="cd02966">
    <property type="entry name" value="TlpA_like_family"/>
    <property type="match status" value="1"/>
</dbReference>
<comment type="subcellular location">
    <subcellularLocation>
        <location evidence="1">Cell envelope</location>
    </subcellularLocation>
</comment>
<dbReference type="GO" id="GO:0030313">
    <property type="term" value="C:cell envelope"/>
    <property type="evidence" value="ECO:0007669"/>
    <property type="project" value="UniProtKB-SubCell"/>
</dbReference>
<keyword evidence="2" id="KW-0201">Cytochrome c-type biogenesis</keyword>
<sequence length="869" mass="101533">MKHLRCFLLSGILLFCCMQDVIYAQSATFRTIPEPLRGYWQFKTNNVSDWNGPLIGENFVEALYTVFQVEQMEKEADGSYLFHLRNQNGNKMDFRFTPISEDSAILFYQGWKEPKHCVRKLIPDHTEMLTPTTLPDIVYKKWVKGLSGNVLYEFTRDGKLLYDGKTWDIVSAGHFLNKEYRLLAKNGEQYKLFYLSFPFPGSMKVAAELQSETVFPIATSRPEVYAITGCLVNPATGDWVIGFFENFAVYQCRFWDYESIRTKKNKTTILLKSGTDRLAIQMKRNNETSCTLKFGKEKPQAYNFCDSQRLPDYPQADNTPFIDNGYRTDSVTITGYLRNLPSDRPFEITVPDMVTGREVKYYTDIDSLGRFSIRFPVLNSHNIFIDWGRTTIWTCVEPGETYFLFADFAERKKLFMGDKSRFLNELLTYESPREYLNYDEEQKRSNLEYLHKTQERTQRKITYREKFLREHPLLSKKFRYYTENAIRYDVASDLMQRRFNVNRNKQEHLDKEFMDYVDSVCYPHPVQPYTLFRDYGSFMRDYVGYLGDIVPAKQNTNVTPSRLKEIYNELDAKGTIKLSAEEKAALHDFCEIQKKIDSLSVSKADSLEIIAYAEKLKPNIEVIQYLVSRDNLLNEHIQTEMYLNATNQSLAIIDSLQMDANLREILKTNCYYTILQGTHKELPDILMDRLKKEVSNPSLLTYVMNQQQKYEKISNKAIEYPESLMPNEPLAEITDGEQLFRKIIEPYKGKVIYLDVWGTWCGPCKDMMQHAGKIKKLFAGKDVVFLYLCNHSSDKSWRNIIKEYGLASKSAVHYNLPDKQQNAIERFLGVRSFPTYMLIDKEGNIVNREAPRPVMEDQLLNAVYKELEK</sequence>
<organism evidence="7 8">
    <name type="scientific">Bacteroides faecium</name>
    <dbReference type="NCBI Taxonomy" id="2715212"/>
    <lineage>
        <taxon>Bacteria</taxon>
        <taxon>Pseudomonadati</taxon>
        <taxon>Bacteroidota</taxon>
        <taxon>Bacteroidia</taxon>
        <taxon>Bacteroidales</taxon>
        <taxon>Bacteroidaceae</taxon>
        <taxon>Bacteroides</taxon>
    </lineage>
</organism>
<evidence type="ECO:0000256" key="4">
    <source>
        <dbReference type="ARBA" id="ARBA00023284"/>
    </source>
</evidence>
<dbReference type="Pfam" id="PF13905">
    <property type="entry name" value="Thioredoxin_8"/>
    <property type="match status" value="1"/>
</dbReference>
<dbReference type="InterPro" id="IPR013766">
    <property type="entry name" value="Thioredoxin_domain"/>
</dbReference>
<keyword evidence="3" id="KW-1015">Disulfide bond</keyword>
<dbReference type="PANTHER" id="PTHR42852">
    <property type="entry name" value="THIOL:DISULFIDE INTERCHANGE PROTEIN DSBE"/>
    <property type="match status" value="1"/>
</dbReference>
<keyword evidence="5" id="KW-0732">Signal</keyword>
<keyword evidence="4" id="KW-0676">Redox-active center</keyword>
<dbReference type="KEGG" id="bfc:BacF7301_05955"/>
<dbReference type="InterPro" id="IPR036249">
    <property type="entry name" value="Thioredoxin-like_sf"/>
</dbReference>
<dbReference type="InterPro" id="IPR012336">
    <property type="entry name" value="Thioredoxin-like_fold"/>
</dbReference>
<dbReference type="PROSITE" id="PS51352">
    <property type="entry name" value="THIOREDOXIN_2"/>
    <property type="match status" value="1"/>
</dbReference>
<proteinExistence type="predicted"/>
<dbReference type="InterPro" id="IPR050553">
    <property type="entry name" value="Thioredoxin_ResA/DsbE_sf"/>
</dbReference>
<gene>
    <name evidence="7" type="ORF">BacF7301_05955</name>
</gene>
<evidence type="ECO:0000256" key="5">
    <source>
        <dbReference type="SAM" id="SignalP"/>
    </source>
</evidence>
<dbReference type="Gene3D" id="3.40.30.10">
    <property type="entry name" value="Glutaredoxin"/>
    <property type="match status" value="1"/>
</dbReference>
<dbReference type="Proteomes" id="UP000501780">
    <property type="component" value="Chromosome"/>
</dbReference>
<evidence type="ECO:0000256" key="2">
    <source>
        <dbReference type="ARBA" id="ARBA00022748"/>
    </source>
</evidence>
<protein>
    <submittedName>
        <fullName evidence="7">Redoxin family protein</fullName>
    </submittedName>
</protein>
<dbReference type="GO" id="GO:0017004">
    <property type="term" value="P:cytochrome complex assembly"/>
    <property type="evidence" value="ECO:0007669"/>
    <property type="project" value="UniProtKB-KW"/>
</dbReference>
<feature type="chain" id="PRO_5026143978" evidence="5">
    <location>
        <begin position="27"/>
        <end position="869"/>
    </location>
</feature>
<evidence type="ECO:0000256" key="1">
    <source>
        <dbReference type="ARBA" id="ARBA00004196"/>
    </source>
</evidence>